<feature type="region of interest" description="Disordered" evidence="1">
    <location>
        <begin position="1745"/>
        <end position="1779"/>
    </location>
</feature>
<feature type="region of interest" description="Disordered" evidence="1">
    <location>
        <begin position="1088"/>
        <end position="1110"/>
    </location>
</feature>
<feature type="transmembrane region" description="Helical" evidence="2">
    <location>
        <begin position="124"/>
        <end position="149"/>
    </location>
</feature>
<dbReference type="STRING" id="33097.A0A150FYJ7"/>
<keyword evidence="2" id="KW-1133">Transmembrane helix</keyword>
<dbReference type="InterPro" id="IPR057352">
    <property type="entry name" value="TPR_TmcB/C"/>
</dbReference>
<name>A0A150FYJ7_GONPE</name>
<feature type="transmembrane region" description="Helical" evidence="2">
    <location>
        <begin position="1851"/>
        <end position="1869"/>
    </location>
</feature>
<organism evidence="5 6">
    <name type="scientific">Gonium pectorale</name>
    <name type="common">Green alga</name>
    <dbReference type="NCBI Taxonomy" id="33097"/>
    <lineage>
        <taxon>Eukaryota</taxon>
        <taxon>Viridiplantae</taxon>
        <taxon>Chlorophyta</taxon>
        <taxon>core chlorophytes</taxon>
        <taxon>Chlorophyceae</taxon>
        <taxon>CS clade</taxon>
        <taxon>Chlamydomonadales</taxon>
        <taxon>Volvocaceae</taxon>
        <taxon>Gonium</taxon>
    </lineage>
</organism>
<evidence type="ECO:0000256" key="1">
    <source>
        <dbReference type="SAM" id="MobiDB-lite"/>
    </source>
</evidence>
<feature type="compositionally biased region" description="Gly residues" evidence="1">
    <location>
        <begin position="1455"/>
        <end position="1464"/>
    </location>
</feature>
<dbReference type="Pfam" id="PF25474">
    <property type="entry name" value="TPR_TmcB"/>
    <property type="match status" value="1"/>
</dbReference>
<evidence type="ECO:0000313" key="5">
    <source>
        <dbReference type="EMBL" id="KXZ42658.1"/>
    </source>
</evidence>
<feature type="region of interest" description="Disordered" evidence="1">
    <location>
        <begin position="1400"/>
        <end position="1434"/>
    </location>
</feature>
<dbReference type="InterPro" id="IPR000014">
    <property type="entry name" value="PAS"/>
</dbReference>
<feature type="compositionally biased region" description="Basic and acidic residues" evidence="1">
    <location>
        <begin position="1372"/>
        <end position="1384"/>
    </location>
</feature>
<dbReference type="InterPro" id="IPR052994">
    <property type="entry name" value="Tiny_macrocysts_regulators"/>
</dbReference>
<proteinExistence type="predicted"/>
<evidence type="ECO:0000256" key="3">
    <source>
        <dbReference type="SAM" id="SignalP"/>
    </source>
</evidence>
<dbReference type="Gene3D" id="3.30.450.20">
    <property type="entry name" value="PAS domain"/>
    <property type="match status" value="1"/>
</dbReference>
<keyword evidence="3" id="KW-0732">Signal</keyword>
<feature type="transmembrane region" description="Helical" evidence="2">
    <location>
        <begin position="62"/>
        <end position="79"/>
    </location>
</feature>
<feature type="chain" id="PRO_5007561853" description="PAS domain-containing protein" evidence="3">
    <location>
        <begin position="23"/>
        <end position="2168"/>
    </location>
</feature>
<keyword evidence="2" id="KW-0472">Membrane</keyword>
<keyword evidence="2" id="KW-0812">Transmembrane</keyword>
<dbReference type="Proteomes" id="UP000075714">
    <property type="component" value="Unassembled WGS sequence"/>
</dbReference>
<dbReference type="OrthoDB" id="533766at2759"/>
<feature type="transmembrane region" description="Helical" evidence="2">
    <location>
        <begin position="2063"/>
        <end position="2089"/>
    </location>
</feature>
<reference evidence="6" key="1">
    <citation type="journal article" date="2016" name="Nat. Commun.">
        <title>The Gonium pectorale genome demonstrates co-option of cell cycle regulation during the evolution of multicellularity.</title>
        <authorList>
            <person name="Hanschen E.R."/>
            <person name="Marriage T.N."/>
            <person name="Ferris P.J."/>
            <person name="Hamaji T."/>
            <person name="Toyoda A."/>
            <person name="Fujiyama A."/>
            <person name="Neme R."/>
            <person name="Noguchi H."/>
            <person name="Minakuchi Y."/>
            <person name="Suzuki M."/>
            <person name="Kawai-Toyooka H."/>
            <person name="Smith D.R."/>
            <person name="Sparks H."/>
            <person name="Anderson J."/>
            <person name="Bakaric R."/>
            <person name="Luria V."/>
            <person name="Karger A."/>
            <person name="Kirschner M.W."/>
            <person name="Durand P.M."/>
            <person name="Michod R.E."/>
            <person name="Nozaki H."/>
            <person name="Olson B.J."/>
        </authorList>
    </citation>
    <scope>NUCLEOTIDE SEQUENCE [LARGE SCALE GENOMIC DNA]</scope>
    <source>
        <strain evidence="6">NIES-2863</strain>
    </source>
</reference>
<comment type="caution">
    <text evidence="5">The sequence shown here is derived from an EMBL/GenBank/DDBJ whole genome shotgun (WGS) entry which is preliminary data.</text>
</comment>
<sequence length="2168" mass="230116">MVSALSLVVFVAIALLLNMAEVEINPKSRRPLALGHSGAEVMVFGIKTLLTLVDVFLGWKKVAAVAYLALSLALAYQYLRWSPNLVAWMNHLKGGVATAIAWAAAMLVLLVFRTGVKTAHAQQWADAVTIAMIAGLAPAFGLGYFASWYSIRRMTKTALGFLAARKPDAPLEDVCRNLDDPRDVEIVSRCCRVWRDEYNLEPEAVNKAHDVIKAGLAMFPSSAYMVLLHANFMIDVLGISQTGNARIEEAVKLNPSLICRFIMFVRQQQAIQKAAATNTNGGINMDLLGYVEYQRKQRMVIRCHRDALQAMCNFWRALDASKVSFTHLSKALGKIESSVSQAQSAYRVALQSYGNNPKLLRLYGRFLQTVKNDPWGASEYYQEAERLEDTKDNDNGGPLLPDGTPLGRMDELTTSVLVISSTGEIQMANRQAYLVFGYKERGTLEGKSVTSLLAPHCTRWLTAKLAELVKASSLAGVLGVQDRTTQEALLVGMHYDRLAFNVKLTLTRTSGVGEDSQFIAIFETVAALRGVSTLWVAPNGTIAACDPHFVSAFGWKAFEVNGASITAFVSVPSFNYAGAGGEEDEESGGAQYTDSASDTMARLLVEAVVANGKGGKAGQGLQCLVAQKYDQTPAPCGLSVTQNGGADSPVYEVHLRLVAIERDQLLVTNRKGAILFVTSELANILRDPASLGVKHKHGGSLSGARAGNGTVGSSQNAAAVAAATTAGELLPGFTLSDFLPMPWREMHPKYLKDTTAMSPLGRGPWTCRKLASPSPTLELQSATGKPLYMRVSVSTTEMAGELTHVVKMAKSSLDNALAERRLRLTISVDGLVTGVGAGTPASLLGLEPSQVIGRGLWEIVEDLAPEDAEGQVRPTQILSSLVNRSVANPGLSWRVRVAPPTKSKSLLADLHAAARDSATRAAVMQLTVENAGAGENASGQPPRIHVDLWPPSSLSGVMELDASGRILSVLEERTRPAGLLFGLPSAALLGGNLADIVALPPGRATPGDLLSLNPTKKSSLKANKKGEGGVKVGPVHILEAVHVDGGPLPLEVRVVGRPGPNQPVTVILRPHAAPMMPTNVMTMRGMRMQPPPPPPEPPAAAAQPAAAAAHAFPPEGAPVLAARSPLRHGASNRPAASRRSSLQLTPSAAMFADTAAAAVGSSSPGATLSPTQKPAVDLMLERVTADALRAKIEKQTSNRSATTNGIINTRANVTSPRRSLDLPITAALLPAPPEVFLGGEAHGSLPLPGVTAAKAAVTAGRGKLSDLVKSLGSDASAGGFGSRVPSASDRLRARGSSRLANVAGATVTDERQPPSCVLGTPETVLPGMSADVAEAKNALTLDVGTKGLLVDAGTVFVSHDDDEESADSDGGNSDKAKRKGPEGAERISAWVASEGAFYQNTAPLPPGAQTDDDGPAGRAFVRTGSPMPGADASRRNSIDAFVMNKEAVTKLAVGDAGGGGNAGGGDDDDARSEGGASQMSGQSGTAGAESGRRFRRLAKLMNSTQAQVRFVDRTQWNANEIKIRMNAILEGNHQSESQVMDLLFYTKIAVWDGNQPDGSDMYANMTTWEAITRFYAMAMTVVQNHDEWVAQEIHVADTPAGQYILKTGPELYSGIRKLMDALLFETVNSVHVIDTLQLAFLAIEGCAVSCAAACYLAHLLRAVAAQRLDLYRTFLMIPLGLTRVLASQNTALMLDEDEDDSDDLDDELVDKAAAAIDGEGGGGVGAASTRRRNVVMLGTESRGNDNYAGNAGVGDSELPASPSGGYHEDGSDRKPAGRGLVPSSSAAFRTSLGCWGSFTAWLSHGLGRFRHGGGVSPLPLSASASTGGAGASFNANLSSKRNLKDDSHETIFMLTPFLLWSALVIAFYITTVLKMKGMIGVVAIHSVVNRITARIYQAVFFAQELAVVENPVELHGKRAVLGDVLKLARDAWLTLELGDRAYRAGDDSMERFPLIKDGLAHATPELTNLIYGTGICVRQPEHLPCPGPDYRFHQMTILGLDAMMGQFMMAISSMANNKSSIPEGITDEHFDFIYNLGTVDLTDGTIKMRVAHYELIVRLFDNILLLHIILFILLFVIFAGFIAFMLNPLMKRVVKERRRIAELMSQLPMELDVEKLIARALGTAAVGNTSGSGSGPAPAGTAGAAGDTGFVAGADPEGGTSKWRAIIR</sequence>
<evidence type="ECO:0000259" key="4">
    <source>
        <dbReference type="PROSITE" id="PS50112"/>
    </source>
</evidence>
<feature type="compositionally biased region" description="Low complexity" evidence="1">
    <location>
        <begin position="1099"/>
        <end position="1110"/>
    </location>
</feature>
<feature type="transmembrane region" description="Helical" evidence="2">
    <location>
        <begin position="91"/>
        <end position="112"/>
    </location>
</feature>
<feature type="domain" description="PAS" evidence="4">
    <location>
        <begin position="841"/>
        <end position="885"/>
    </location>
</feature>
<gene>
    <name evidence="5" type="ORF">GPECTOR_127g536</name>
</gene>
<keyword evidence="6" id="KW-1185">Reference proteome</keyword>
<feature type="compositionally biased region" description="Basic and acidic residues" evidence="1">
    <location>
        <begin position="1766"/>
        <end position="1775"/>
    </location>
</feature>
<dbReference type="PROSITE" id="PS50112">
    <property type="entry name" value="PAS"/>
    <property type="match status" value="1"/>
</dbReference>
<feature type="region of interest" description="Disordered" evidence="1">
    <location>
        <begin position="1454"/>
        <end position="1490"/>
    </location>
</feature>
<evidence type="ECO:0000256" key="2">
    <source>
        <dbReference type="SAM" id="Phobius"/>
    </source>
</evidence>
<feature type="transmembrane region" description="Helical" evidence="2">
    <location>
        <begin position="32"/>
        <end position="50"/>
    </location>
</feature>
<dbReference type="EMBL" id="LSYV01000127">
    <property type="protein sequence ID" value="KXZ42658.1"/>
    <property type="molecule type" value="Genomic_DNA"/>
</dbReference>
<accession>A0A150FYJ7</accession>
<protein>
    <recommendedName>
        <fullName evidence="4">PAS domain-containing protein</fullName>
    </recommendedName>
</protein>
<dbReference type="PANTHER" id="PTHR31600">
    <property type="entry name" value="TINY MACROCYSTS PROTEIN B-RELATED"/>
    <property type="match status" value="1"/>
</dbReference>
<dbReference type="PANTHER" id="PTHR31600:SF2">
    <property type="entry name" value="GAMETE ENRICHED GENE 10 PROTEIN-RELATED"/>
    <property type="match status" value="1"/>
</dbReference>
<feature type="region of interest" description="Disordered" evidence="1">
    <location>
        <begin position="1359"/>
        <end position="1384"/>
    </location>
</feature>
<feature type="compositionally biased region" description="Pro residues" evidence="1">
    <location>
        <begin position="1089"/>
        <end position="1098"/>
    </location>
</feature>
<evidence type="ECO:0000313" key="6">
    <source>
        <dbReference type="Proteomes" id="UP000075714"/>
    </source>
</evidence>
<feature type="signal peptide" evidence="3">
    <location>
        <begin position="1"/>
        <end position="22"/>
    </location>
</feature>